<keyword evidence="3" id="KW-0732">Signal</keyword>
<feature type="chain" id="PRO_5042124514" evidence="3">
    <location>
        <begin position="21"/>
        <end position="278"/>
    </location>
</feature>
<reference evidence="4" key="1">
    <citation type="submission" date="2023-03" db="EMBL/GenBank/DDBJ databases">
        <title>Mating type loci evolution in Malassezia.</title>
        <authorList>
            <person name="Coelho M.A."/>
        </authorList>
    </citation>
    <scope>NUCLEOTIDE SEQUENCE</scope>
    <source>
        <strain evidence="4">CBS 11721</strain>
    </source>
</reference>
<keyword evidence="2" id="KW-1133">Transmembrane helix</keyword>
<evidence type="ECO:0000313" key="5">
    <source>
        <dbReference type="Proteomes" id="UP001219933"/>
    </source>
</evidence>
<organism evidence="4 5">
    <name type="scientific">Malassezia cuniculi</name>
    <dbReference type="NCBI Taxonomy" id="948313"/>
    <lineage>
        <taxon>Eukaryota</taxon>
        <taxon>Fungi</taxon>
        <taxon>Dikarya</taxon>
        <taxon>Basidiomycota</taxon>
        <taxon>Ustilaginomycotina</taxon>
        <taxon>Malasseziomycetes</taxon>
        <taxon>Malasseziales</taxon>
        <taxon>Malasseziaceae</taxon>
        <taxon>Malassezia</taxon>
    </lineage>
</organism>
<feature type="compositionally biased region" description="Basic and acidic residues" evidence="1">
    <location>
        <begin position="141"/>
        <end position="152"/>
    </location>
</feature>
<feature type="signal peptide" evidence="3">
    <location>
        <begin position="1"/>
        <end position="20"/>
    </location>
</feature>
<sequence>MNWSLFVAVQCAFVALRTIAAPVQPLNNVTDPEAYKRLHVGSYVKDHTTYYFQAFPNSNVPTEPVVLLMIAFFGSMLFIMLTMAMRSLSYFVFARGTVSEREQAMANLRVVGIRDETLAELKSSQSPQTSEEGKFGSPSSKDSEKKLSDIESKPTSGPRKTKDANVISGPIVPVLRDEPEAGSSEDEDEEEDDEEEEVSEEQIHPAQLQETQPSHLDIPQEDAPAYETVVAAPPISDSLNYMPSYSSGAISDNMKNSTSYATLQDEDGKEFHRHDPNV</sequence>
<evidence type="ECO:0000256" key="1">
    <source>
        <dbReference type="SAM" id="MobiDB-lite"/>
    </source>
</evidence>
<evidence type="ECO:0000256" key="3">
    <source>
        <dbReference type="SAM" id="SignalP"/>
    </source>
</evidence>
<accession>A0AAF0J742</accession>
<keyword evidence="2" id="KW-0812">Transmembrane</keyword>
<dbReference type="AlphaFoldDB" id="A0AAF0J742"/>
<feature type="compositionally biased region" description="Basic and acidic residues" evidence="1">
    <location>
        <begin position="269"/>
        <end position="278"/>
    </location>
</feature>
<dbReference type="Proteomes" id="UP001219933">
    <property type="component" value="Chromosome 3"/>
</dbReference>
<dbReference type="EMBL" id="CP119879">
    <property type="protein sequence ID" value="WFD35715.1"/>
    <property type="molecule type" value="Genomic_DNA"/>
</dbReference>
<evidence type="ECO:0000313" key="4">
    <source>
        <dbReference type="EMBL" id="WFD35715.1"/>
    </source>
</evidence>
<feature type="compositionally biased region" description="Polar residues" evidence="1">
    <location>
        <begin position="247"/>
        <end position="262"/>
    </location>
</feature>
<name>A0AAF0J742_9BASI</name>
<feature type="region of interest" description="Disordered" evidence="1">
    <location>
        <begin position="247"/>
        <end position="278"/>
    </location>
</feature>
<feature type="region of interest" description="Disordered" evidence="1">
    <location>
        <begin position="120"/>
        <end position="227"/>
    </location>
</feature>
<proteinExistence type="predicted"/>
<protein>
    <submittedName>
        <fullName evidence="4">Uncharacterized protein</fullName>
    </submittedName>
</protein>
<evidence type="ECO:0000256" key="2">
    <source>
        <dbReference type="SAM" id="Phobius"/>
    </source>
</evidence>
<keyword evidence="5" id="KW-1185">Reference proteome</keyword>
<feature type="transmembrane region" description="Helical" evidence="2">
    <location>
        <begin position="65"/>
        <end position="85"/>
    </location>
</feature>
<gene>
    <name evidence="4" type="ORF">MCUN1_002576</name>
</gene>
<keyword evidence="2" id="KW-0472">Membrane</keyword>
<feature type="compositionally biased region" description="Acidic residues" evidence="1">
    <location>
        <begin position="183"/>
        <end position="200"/>
    </location>
</feature>